<organism evidence="3 4">
    <name type="scientific">Rhodotorula toruloides</name>
    <name type="common">Yeast</name>
    <name type="synonym">Rhodosporidium toruloides</name>
    <dbReference type="NCBI Taxonomy" id="5286"/>
    <lineage>
        <taxon>Eukaryota</taxon>
        <taxon>Fungi</taxon>
        <taxon>Dikarya</taxon>
        <taxon>Basidiomycota</taxon>
        <taxon>Pucciniomycotina</taxon>
        <taxon>Microbotryomycetes</taxon>
        <taxon>Sporidiobolales</taxon>
        <taxon>Sporidiobolaceae</taxon>
        <taxon>Rhodotorula</taxon>
    </lineage>
</organism>
<dbReference type="AlphaFoldDB" id="A0A2T0AJ92"/>
<feature type="region of interest" description="Disordered" evidence="1">
    <location>
        <begin position="218"/>
        <end position="297"/>
    </location>
</feature>
<name>A0A2T0AJ92_RHOTO</name>
<comment type="caution">
    <text evidence="3">The sequence shown here is derived from an EMBL/GenBank/DDBJ whole genome shotgun (WGS) entry which is preliminary data.</text>
</comment>
<dbReference type="EMBL" id="LCTV02000001">
    <property type="protein sequence ID" value="PRQ78064.1"/>
    <property type="molecule type" value="Genomic_DNA"/>
</dbReference>
<sequence>MSLAGAGAAAVPPLNTRSDSGFVLLTTQTSPAALSSPHPSHRSTHIPLPRPRFLPLLQVAAILDFAVTFWLGLRVGLARLPVSAVVLNLARPVAVVAVASSRNVREYGPVIIGQVMVRSRAPYFAPPGIANVASRSQVSALVLLFRLNELVQTSTMPSSPKQPAITTHIETATSPTFLHRLFNPVAIWYLTSFAFSLLHYALFVIFVGIRRRRNPLAGRMRRSSTWGEQRWEGREESVAAGSEIGESRGSERERLLSADEADFEVEGGEASGEDDSSEFGASSEDEDDIIDVPKPGGELRNRASRASLLSARNVGGAAEVRARTASGPGLRASRNYGSINSLGACASLRTLSTTAIS</sequence>
<feature type="compositionally biased region" description="Basic and acidic residues" evidence="1">
    <location>
        <begin position="245"/>
        <end position="257"/>
    </location>
</feature>
<feature type="transmembrane region" description="Helical" evidence="2">
    <location>
        <begin position="186"/>
        <end position="209"/>
    </location>
</feature>
<feature type="compositionally biased region" description="Acidic residues" evidence="1">
    <location>
        <begin position="259"/>
        <end position="290"/>
    </location>
</feature>
<evidence type="ECO:0000256" key="1">
    <source>
        <dbReference type="SAM" id="MobiDB-lite"/>
    </source>
</evidence>
<keyword evidence="2" id="KW-1133">Transmembrane helix</keyword>
<evidence type="ECO:0000313" key="3">
    <source>
        <dbReference type="EMBL" id="PRQ78064.1"/>
    </source>
</evidence>
<reference evidence="3 4" key="1">
    <citation type="journal article" date="2018" name="Elife">
        <title>Functional genomics of lipid metabolism in the oleaginous yeast Rhodosporidium toruloides.</title>
        <authorList>
            <person name="Coradetti S.T."/>
            <person name="Pinel D."/>
            <person name="Geiselman G."/>
            <person name="Ito M."/>
            <person name="Mondo S."/>
            <person name="Reilly M.C."/>
            <person name="Cheng Y.F."/>
            <person name="Bauer S."/>
            <person name="Grigoriev I."/>
            <person name="Gladden J.M."/>
            <person name="Simmons B.A."/>
            <person name="Brem R."/>
            <person name="Arkin A.P."/>
            <person name="Skerker J.M."/>
        </authorList>
    </citation>
    <scope>NUCLEOTIDE SEQUENCE [LARGE SCALE GENOMIC DNA]</scope>
    <source>
        <strain evidence="3 4">NBRC 0880</strain>
    </source>
</reference>
<keyword evidence="2" id="KW-0472">Membrane</keyword>
<evidence type="ECO:0000313" key="4">
    <source>
        <dbReference type="Proteomes" id="UP000239560"/>
    </source>
</evidence>
<evidence type="ECO:0000256" key="2">
    <source>
        <dbReference type="SAM" id="Phobius"/>
    </source>
</evidence>
<accession>A0A2T0AJ92</accession>
<protein>
    <submittedName>
        <fullName evidence="3">Uncharacterized protein</fullName>
    </submittedName>
</protein>
<dbReference type="OrthoDB" id="10266435at2759"/>
<keyword evidence="2" id="KW-0812">Transmembrane</keyword>
<dbReference type="Proteomes" id="UP000239560">
    <property type="component" value="Unassembled WGS sequence"/>
</dbReference>
<gene>
    <name evidence="3" type="ORF">AAT19DRAFT_9132</name>
</gene>
<proteinExistence type="predicted"/>